<gene>
    <name evidence="5" type="ORF">MKW94_021432</name>
</gene>
<proteinExistence type="predicted"/>
<comment type="caution">
    <text evidence="5">The sequence shown here is derived from an EMBL/GenBank/DDBJ whole genome shotgun (WGS) entry which is preliminary data.</text>
</comment>
<organism evidence="5 6">
    <name type="scientific">Papaver nudicaule</name>
    <name type="common">Iceland poppy</name>
    <dbReference type="NCBI Taxonomy" id="74823"/>
    <lineage>
        <taxon>Eukaryota</taxon>
        <taxon>Viridiplantae</taxon>
        <taxon>Streptophyta</taxon>
        <taxon>Embryophyta</taxon>
        <taxon>Tracheophyta</taxon>
        <taxon>Spermatophyta</taxon>
        <taxon>Magnoliopsida</taxon>
        <taxon>Ranunculales</taxon>
        <taxon>Papaveraceae</taxon>
        <taxon>Papaveroideae</taxon>
        <taxon>Papaver</taxon>
    </lineage>
</organism>
<evidence type="ECO:0000313" key="6">
    <source>
        <dbReference type="Proteomes" id="UP001177140"/>
    </source>
</evidence>
<evidence type="ECO:0000313" key="5">
    <source>
        <dbReference type="EMBL" id="MCL7042984.1"/>
    </source>
</evidence>
<dbReference type="EC" id="2.7.7.102" evidence="3"/>
<dbReference type="GO" id="GO:0042276">
    <property type="term" value="P:error-prone translesion synthesis"/>
    <property type="evidence" value="ECO:0007669"/>
    <property type="project" value="InterPro"/>
</dbReference>
<evidence type="ECO:0000256" key="3">
    <source>
        <dbReference type="ARBA" id="ARBA00044768"/>
    </source>
</evidence>
<dbReference type="GO" id="GO:0005759">
    <property type="term" value="C:mitochondrial matrix"/>
    <property type="evidence" value="ECO:0007669"/>
    <property type="project" value="TreeGrafter"/>
</dbReference>
<dbReference type="PANTHER" id="PTHR31399:SF0">
    <property type="entry name" value="DNA-DIRECTED PRIMASE_POLYMERASE PROTEIN"/>
    <property type="match status" value="1"/>
</dbReference>
<dbReference type="Proteomes" id="UP001177140">
    <property type="component" value="Unassembled WGS sequence"/>
</dbReference>
<accession>A0AA41VKH7</accession>
<evidence type="ECO:0000256" key="4">
    <source>
        <dbReference type="ARBA" id="ARBA00047303"/>
    </source>
</evidence>
<dbReference type="GO" id="GO:0006264">
    <property type="term" value="P:mitochondrial DNA replication"/>
    <property type="evidence" value="ECO:0007669"/>
    <property type="project" value="TreeGrafter"/>
</dbReference>
<protein>
    <recommendedName>
        <fullName evidence="1">DNA-directed primase/polymerase protein</fullName>
        <ecNumber evidence="3">2.7.7.102</ecNumber>
    </recommendedName>
</protein>
<dbReference type="GO" id="GO:0005634">
    <property type="term" value="C:nucleus"/>
    <property type="evidence" value="ECO:0007669"/>
    <property type="project" value="TreeGrafter"/>
</dbReference>
<sequence length="175" mass="20141">MDDVDRLFECFKCGVSPPASAVRERKKSRKNFKSVSLAQDEASIDARIAHSGSSKQGQKDAANMQLCVEKLSSTKINPIKFSSHKQISPVVFYGSPHGVPAKKPRRLLQLLREIRNDLSEENDLNTRKKVWATFPRQDQAIEFAKTRSHVRLFSYQDHLNGQRRFLVSTYMEFWQ</sequence>
<dbReference type="AlphaFoldDB" id="A0AA41VKH7"/>
<dbReference type="GO" id="GO:0003682">
    <property type="term" value="F:chromatin binding"/>
    <property type="evidence" value="ECO:0007669"/>
    <property type="project" value="TreeGrafter"/>
</dbReference>
<dbReference type="InterPro" id="IPR044917">
    <property type="entry name" value="PRIMPOL"/>
</dbReference>
<evidence type="ECO:0000256" key="2">
    <source>
        <dbReference type="ARBA" id="ARBA00044677"/>
    </source>
</evidence>
<comment type="catalytic activity">
    <reaction evidence="4">
        <text>DNA(n) + a 2'-deoxyribonucleoside 5'-triphosphate = DNA(n+1) + diphosphate</text>
        <dbReference type="Rhea" id="RHEA:22508"/>
        <dbReference type="Rhea" id="RHEA-COMP:17339"/>
        <dbReference type="Rhea" id="RHEA-COMP:17340"/>
        <dbReference type="ChEBI" id="CHEBI:33019"/>
        <dbReference type="ChEBI" id="CHEBI:61560"/>
        <dbReference type="ChEBI" id="CHEBI:173112"/>
        <dbReference type="EC" id="2.7.7.7"/>
    </reaction>
    <physiologicalReaction direction="left-to-right" evidence="4">
        <dbReference type="Rhea" id="RHEA:22509"/>
    </physiologicalReaction>
</comment>
<keyword evidence="6" id="KW-1185">Reference proteome</keyword>
<dbReference type="GO" id="GO:0003887">
    <property type="term" value="F:DNA-directed DNA polymerase activity"/>
    <property type="evidence" value="ECO:0007669"/>
    <property type="project" value="UniProtKB-EC"/>
</dbReference>
<dbReference type="GO" id="GO:0031297">
    <property type="term" value="P:replication fork processing"/>
    <property type="evidence" value="ECO:0007669"/>
    <property type="project" value="TreeGrafter"/>
</dbReference>
<feature type="non-terminal residue" evidence="5">
    <location>
        <position position="1"/>
    </location>
</feature>
<name>A0AA41VKH7_PAPNU</name>
<evidence type="ECO:0000256" key="1">
    <source>
        <dbReference type="ARBA" id="ARBA00026139"/>
    </source>
</evidence>
<dbReference type="GO" id="GO:0009411">
    <property type="term" value="P:response to UV"/>
    <property type="evidence" value="ECO:0007669"/>
    <property type="project" value="TreeGrafter"/>
</dbReference>
<reference evidence="5" key="1">
    <citation type="submission" date="2022-03" db="EMBL/GenBank/DDBJ databases">
        <title>A functionally conserved STORR gene fusion in Papaver species that diverged 16.8 million years ago.</title>
        <authorList>
            <person name="Catania T."/>
        </authorList>
    </citation>
    <scope>NUCLEOTIDE SEQUENCE</scope>
    <source>
        <strain evidence="5">S-191538</strain>
    </source>
</reference>
<dbReference type="PANTHER" id="PTHR31399">
    <property type="entry name" value="DNA-DIRECTED PRIMASE / POLYMERASE PROTEIN"/>
    <property type="match status" value="1"/>
</dbReference>
<comment type="catalytic activity">
    <reaction evidence="2">
        <text>ssDNA + n NTP = ssDNA/pppN(pN)n-1 hybrid + (n-1) diphosphate.</text>
        <dbReference type="EC" id="2.7.7.102"/>
    </reaction>
</comment>
<dbReference type="EMBL" id="JAJJMA010241644">
    <property type="protein sequence ID" value="MCL7042984.1"/>
    <property type="molecule type" value="Genomic_DNA"/>
</dbReference>